<gene>
    <name evidence="2" type="ORF">EJA10_03445</name>
</gene>
<name>A0A427TVZ9_9BACI</name>
<proteinExistence type="predicted"/>
<accession>A0A427TVZ9</accession>
<evidence type="ECO:0000313" key="2">
    <source>
        <dbReference type="EMBL" id="RSD28643.1"/>
    </source>
</evidence>
<dbReference type="Gene3D" id="1.10.1900.10">
    <property type="entry name" value="c-terminal domain of poly(a) binding protein"/>
    <property type="match status" value="1"/>
</dbReference>
<dbReference type="Proteomes" id="UP000279911">
    <property type="component" value="Unassembled WGS sequence"/>
</dbReference>
<reference evidence="3" key="1">
    <citation type="submission" date="2018-12" db="EMBL/GenBank/DDBJ databases">
        <title>Bacillus chawlae sp. nov., Bacillus glennii sp. nov., and Bacillus saganii sp. nov. Isolated from the Vehicle Assembly Building at Kennedy Space Center where the Viking Spacecraft were Assembled.</title>
        <authorList>
            <person name="Seuylemezian A."/>
            <person name="Vaishampayan P."/>
        </authorList>
    </citation>
    <scope>NUCLEOTIDE SEQUENCE [LARGE SCALE GENOMIC DNA]</scope>
    <source>
        <strain evidence="3">DSM 13966</strain>
    </source>
</reference>
<dbReference type="InterPro" id="IPR036390">
    <property type="entry name" value="WH_DNA-bd_sf"/>
</dbReference>
<dbReference type="OrthoDB" id="9791785at2"/>
<dbReference type="Pfam" id="PF03551">
    <property type="entry name" value="PadR"/>
    <property type="match status" value="1"/>
</dbReference>
<dbReference type="SUPFAM" id="SSF46785">
    <property type="entry name" value="Winged helix' DNA-binding domain"/>
    <property type="match status" value="1"/>
</dbReference>
<dbReference type="EMBL" id="RSFW01000006">
    <property type="protein sequence ID" value="RSD28643.1"/>
    <property type="molecule type" value="Genomic_DNA"/>
</dbReference>
<evidence type="ECO:0000259" key="1">
    <source>
        <dbReference type="Pfam" id="PF03551"/>
    </source>
</evidence>
<dbReference type="Pfam" id="PF06304">
    <property type="entry name" value="DUF1048"/>
    <property type="match status" value="1"/>
</dbReference>
<dbReference type="InterPro" id="IPR052509">
    <property type="entry name" value="Metal_resp_DNA-bind_regulator"/>
</dbReference>
<dbReference type="Gene3D" id="1.10.10.10">
    <property type="entry name" value="Winged helix-like DNA-binding domain superfamily/Winged helix DNA-binding domain"/>
    <property type="match status" value="1"/>
</dbReference>
<dbReference type="InterPro" id="IPR036388">
    <property type="entry name" value="WH-like_DNA-bd_sf"/>
</dbReference>
<dbReference type="InterPro" id="IPR008316">
    <property type="entry name" value="UCP029876"/>
</dbReference>
<feature type="domain" description="Transcription regulator PadR N-terminal" evidence="1">
    <location>
        <begin position="16"/>
        <end position="86"/>
    </location>
</feature>
<evidence type="ECO:0000313" key="3">
    <source>
        <dbReference type="Proteomes" id="UP000279911"/>
    </source>
</evidence>
<sequence>MENITEMLKGVLQGCVLEIISRGETYGYEITQQLRELGFTDVVEGTVYTITIRLEKNKLVDIEKKPSTMGPPRKFYTLNAQGQEQLINFWARWEFVSSRMNELKTKKIKRRNHMNIFEKIIGSLDDKREWRAMEARAKTLPSEYRNAYNAIQKYMWTTGGPTDWKDVSRIFNGLIDLFEEGAADGKKVTELTGEDVAAFCDELVKDSETWKDKYRAKLNDTIGRG</sequence>
<protein>
    <submittedName>
        <fullName evidence="2">DUF1048 domain-containing protein</fullName>
    </submittedName>
</protein>
<comment type="caution">
    <text evidence="2">The sequence shown here is derived from an EMBL/GenBank/DDBJ whole genome shotgun (WGS) entry which is preliminary data.</text>
</comment>
<dbReference type="PANTHER" id="PTHR33169:SF14">
    <property type="entry name" value="TRANSCRIPTIONAL REGULATOR RV3488"/>
    <property type="match status" value="1"/>
</dbReference>
<dbReference type="PANTHER" id="PTHR33169">
    <property type="entry name" value="PADR-FAMILY TRANSCRIPTIONAL REGULATOR"/>
    <property type="match status" value="1"/>
</dbReference>
<organism evidence="2 3">
    <name type="scientific">Mesobacillus subterraneus</name>
    <dbReference type="NCBI Taxonomy" id="285983"/>
    <lineage>
        <taxon>Bacteria</taxon>
        <taxon>Bacillati</taxon>
        <taxon>Bacillota</taxon>
        <taxon>Bacilli</taxon>
        <taxon>Bacillales</taxon>
        <taxon>Bacillaceae</taxon>
        <taxon>Mesobacillus</taxon>
    </lineage>
</organism>
<dbReference type="AlphaFoldDB" id="A0A427TVZ9"/>
<dbReference type="SUPFAM" id="SSF158560">
    <property type="entry name" value="BH3980-like"/>
    <property type="match status" value="1"/>
</dbReference>
<dbReference type="InterPro" id="IPR005149">
    <property type="entry name" value="Tscrpt_reg_PadR_N"/>
</dbReference>